<keyword evidence="1" id="KW-0812">Transmembrane</keyword>
<feature type="domain" description="Apple" evidence="2">
    <location>
        <begin position="122"/>
        <end position="178"/>
    </location>
</feature>
<dbReference type="Proteomes" id="UP000244855">
    <property type="component" value="Unassembled WGS sequence"/>
</dbReference>
<dbReference type="Pfam" id="PF14295">
    <property type="entry name" value="PAN_4"/>
    <property type="match status" value="1"/>
</dbReference>
<keyword evidence="1" id="KW-1133">Transmembrane helix</keyword>
<name>A0A2V1DWV5_9PLEO</name>
<keyword evidence="4" id="KW-1185">Reference proteome</keyword>
<reference evidence="3 4" key="1">
    <citation type="journal article" date="2018" name="Sci. Rep.">
        <title>Comparative genomics provides insights into the lifestyle and reveals functional heterogeneity of dark septate endophytic fungi.</title>
        <authorList>
            <person name="Knapp D.G."/>
            <person name="Nemeth J.B."/>
            <person name="Barry K."/>
            <person name="Hainaut M."/>
            <person name="Henrissat B."/>
            <person name="Johnson J."/>
            <person name="Kuo A."/>
            <person name="Lim J.H.P."/>
            <person name="Lipzen A."/>
            <person name="Nolan M."/>
            <person name="Ohm R.A."/>
            <person name="Tamas L."/>
            <person name="Grigoriev I.V."/>
            <person name="Spatafora J.W."/>
            <person name="Nagy L.G."/>
            <person name="Kovacs G.M."/>
        </authorList>
    </citation>
    <scope>NUCLEOTIDE SEQUENCE [LARGE SCALE GENOMIC DNA]</scope>
    <source>
        <strain evidence="3 4">DSE2036</strain>
    </source>
</reference>
<evidence type="ECO:0000259" key="2">
    <source>
        <dbReference type="Pfam" id="PF14295"/>
    </source>
</evidence>
<organism evidence="3 4">
    <name type="scientific">Periconia macrospinosa</name>
    <dbReference type="NCBI Taxonomy" id="97972"/>
    <lineage>
        <taxon>Eukaryota</taxon>
        <taxon>Fungi</taxon>
        <taxon>Dikarya</taxon>
        <taxon>Ascomycota</taxon>
        <taxon>Pezizomycotina</taxon>
        <taxon>Dothideomycetes</taxon>
        <taxon>Pleosporomycetidae</taxon>
        <taxon>Pleosporales</taxon>
        <taxon>Massarineae</taxon>
        <taxon>Periconiaceae</taxon>
        <taxon>Periconia</taxon>
    </lineage>
</organism>
<sequence length="201" mass="22045">MNMHELDEGRYRLFSFPQQSGQHKFNNLQSVDILKVSTCTLAFSFPIALQFIMVATIYHVLVLGSMTTGVVSAVLGSTKFDLVPPVATAVDRAENPCPQKNAAGQSIITTWDKAQYLCEDDTNYQSGDITGIVAYTLQDCADACATFAMFNGRCDSFTHDADVARSYQINNGANCWLKNFGLTDGKNIDYNGSSAKLIRRA</sequence>
<evidence type="ECO:0000313" key="3">
    <source>
        <dbReference type="EMBL" id="PVI02657.1"/>
    </source>
</evidence>
<accession>A0A2V1DWV5</accession>
<evidence type="ECO:0000313" key="4">
    <source>
        <dbReference type="Proteomes" id="UP000244855"/>
    </source>
</evidence>
<dbReference type="AlphaFoldDB" id="A0A2V1DWV5"/>
<dbReference type="EMBL" id="KZ805340">
    <property type="protein sequence ID" value="PVI02657.1"/>
    <property type="molecule type" value="Genomic_DNA"/>
</dbReference>
<protein>
    <recommendedName>
        <fullName evidence="2">Apple domain-containing protein</fullName>
    </recommendedName>
</protein>
<keyword evidence="1" id="KW-0472">Membrane</keyword>
<proteinExistence type="predicted"/>
<gene>
    <name evidence="3" type="ORF">DM02DRAFT_626547</name>
</gene>
<dbReference type="OrthoDB" id="5358884at2759"/>
<feature type="transmembrane region" description="Helical" evidence="1">
    <location>
        <begin position="51"/>
        <end position="75"/>
    </location>
</feature>
<dbReference type="InterPro" id="IPR003609">
    <property type="entry name" value="Pan_app"/>
</dbReference>
<evidence type="ECO:0000256" key="1">
    <source>
        <dbReference type="SAM" id="Phobius"/>
    </source>
</evidence>